<comment type="caution">
    <text evidence="2">The sequence shown here is derived from an EMBL/GenBank/DDBJ whole genome shotgun (WGS) entry which is preliminary data.</text>
</comment>
<feature type="non-terminal residue" evidence="2">
    <location>
        <position position="1"/>
    </location>
</feature>
<dbReference type="EMBL" id="JAWDGP010005941">
    <property type="protein sequence ID" value="KAK3749375.1"/>
    <property type="molecule type" value="Genomic_DNA"/>
</dbReference>
<dbReference type="AlphaFoldDB" id="A0AAE0YKM8"/>
<evidence type="ECO:0000256" key="1">
    <source>
        <dbReference type="SAM" id="MobiDB-lite"/>
    </source>
</evidence>
<proteinExistence type="predicted"/>
<name>A0AAE0YKM8_9GAST</name>
<sequence>MRILPVLSHSLTDEQKGIEVDIDINKDQGLKINFIVELNNTLETRFYCSSLQSRLQDCRLDGCAEGGLLWIDHLSNGQSASRSCIVPVEARVLHQDGLSGNPLCTCLAVMSVLEDLGLWNIRLLWNQDTECSLSLERVPNNIKPWDEIYQFENYALDQINSDQLSERLVNTTEICPLDGDHKFQICFLTSEADSEAGSDFHACLTWGSDNLNGSPVNAAILKVLTLALCLAVNCQGKATPTPTTPPPPLEERVNQLQDILNGLSTQVMLQQFFLEERTRSDGNSGIKNTRLTRDGTKNFYEPSIYDISYLAMHDHANFDRTIGMGELNPVMNGVEFRTRHNDYKLRMPSTTSGDFHATENIPYPDVPSSVSSKPTVEDQIQEKREYFRAFKDQNTKHRDYRPFFKPVLCYLEAAWTLSTKNLDDPFQSDRHFIDAESWFELMDKVRFTSYTGSKSVLENFAYLPTTIYNVSDGIPQYAQWNYRILCHPIHHNLPTAHMKRQEDLMYRLPNRKTIPQMVLSRAERFRLNTKRFDQTLTSEASIMMHQGSHPKDSGSDSIQLKFAHRTSFLSIKHVGYFPARVEYEMFKR</sequence>
<protein>
    <submittedName>
        <fullName evidence="2">Uncharacterized protein</fullName>
    </submittedName>
</protein>
<gene>
    <name evidence="2" type="ORF">RRG08_052159</name>
</gene>
<dbReference type="Proteomes" id="UP001283361">
    <property type="component" value="Unassembled WGS sequence"/>
</dbReference>
<feature type="region of interest" description="Disordered" evidence="1">
    <location>
        <begin position="354"/>
        <end position="374"/>
    </location>
</feature>
<keyword evidence="3" id="KW-1185">Reference proteome</keyword>
<evidence type="ECO:0000313" key="3">
    <source>
        <dbReference type="Proteomes" id="UP001283361"/>
    </source>
</evidence>
<organism evidence="2 3">
    <name type="scientific">Elysia crispata</name>
    <name type="common">lettuce slug</name>
    <dbReference type="NCBI Taxonomy" id="231223"/>
    <lineage>
        <taxon>Eukaryota</taxon>
        <taxon>Metazoa</taxon>
        <taxon>Spiralia</taxon>
        <taxon>Lophotrochozoa</taxon>
        <taxon>Mollusca</taxon>
        <taxon>Gastropoda</taxon>
        <taxon>Heterobranchia</taxon>
        <taxon>Euthyneura</taxon>
        <taxon>Panpulmonata</taxon>
        <taxon>Sacoglossa</taxon>
        <taxon>Placobranchoidea</taxon>
        <taxon>Plakobranchidae</taxon>
        <taxon>Elysia</taxon>
    </lineage>
</organism>
<reference evidence="2" key="1">
    <citation type="journal article" date="2023" name="G3 (Bethesda)">
        <title>A reference genome for the long-term kleptoplast-retaining sea slug Elysia crispata morphotype clarki.</title>
        <authorList>
            <person name="Eastman K.E."/>
            <person name="Pendleton A.L."/>
            <person name="Shaikh M.A."/>
            <person name="Suttiyut T."/>
            <person name="Ogas R."/>
            <person name="Tomko P."/>
            <person name="Gavelis G."/>
            <person name="Widhalm J.R."/>
            <person name="Wisecaver J.H."/>
        </authorList>
    </citation>
    <scope>NUCLEOTIDE SEQUENCE</scope>
    <source>
        <strain evidence="2">ECLA1</strain>
    </source>
</reference>
<accession>A0AAE0YKM8</accession>
<evidence type="ECO:0000313" key="2">
    <source>
        <dbReference type="EMBL" id="KAK3749375.1"/>
    </source>
</evidence>